<dbReference type="InterPro" id="IPR050330">
    <property type="entry name" value="Bact_OuterMem_StrucFunc"/>
</dbReference>
<evidence type="ECO:0000256" key="1">
    <source>
        <dbReference type="PROSITE-ProRule" id="PRU00473"/>
    </source>
</evidence>
<dbReference type="PROSITE" id="PS51123">
    <property type="entry name" value="OMPA_2"/>
    <property type="match status" value="1"/>
</dbReference>
<dbReference type="CDD" id="cd07185">
    <property type="entry name" value="OmpA_C-like"/>
    <property type="match status" value="1"/>
</dbReference>
<sequence>MDRSVKYVGSAIAFAAALLVGGCTGGGGEGQPGQGEPGQQQGQGQQGQGQPGQGQPGQGQQGQGGDQASLDAAAKAEMEGQLAQLMQQSPITFEPDTATLTPQGEQTVAQVAEMITNSPGELRFEVTGFTAPEQPSATDVNQLAQERAQTVVDQLAGAGVPAERLQATGGGPSQPMGDPTQERRAEIRIL</sequence>
<dbReference type="GO" id="GO:0016020">
    <property type="term" value="C:membrane"/>
    <property type="evidence" value="ECO:0007669"/>
    <property type="project" value="UniProtKB-UniRule"/>
</dbReference>
<dbReference type="Pfam" id="PF00691">
    <property type="entry name" value="OmpA"/>
    <property type="match status" value="1"/>
</dbReference>
<accession>A0A5Q3QF45</accession>
<dbReference type="PROSITE" id="PS51257">
    <property type="entry name" value="PROKAR_LIPOPROTEIN"/>
    <property type="match status" value="1"/>
</dbReference>
<dbReference type="InterPro" id="IPR006665">
    <property type="entry name" value="OmpA-like"/>
</dbReference>
<evidence type="ECO:0000259" key="3">
    <source>
        <dbReference type="PROSITE" id="PS51123"/>
    </source>
</evidence>
<evidence type="ECO:0000313" key="4">
    <source>
        <dbReference type="EMBL" id="QGK71864.1"/>
    </source>
</evidence>
<reference evidence="5" key="1">
    <citation type="submission" date="2019-11" db="EMBL/GenBank/DDBJ databases">
        <title>The complete genome sequence of Saccharopolyspora sp. E2A.</title>
        <authorList>
            <person name="Zhang G."/>
        </authorList>
    </citation>
    <scope>NUCLEOTIDE SEQUENCE [LARGE SCALE GENOMIC DNA]</scope>
    <source>
        <strain evidence="5">E2A</strain>
    </source>
</reference>
<dbReference type="InterPro" id="IPR036737">
    <property type="entry name" value="OmpA-like_sf"/>
</dbReference>
<proteinExistence type="predicted"/>
<evidence type="ECO:0000256" key="2">
    <source>
        <dbReference type="SAM" id="MobiDB-lite"/>
    </source>
</evidence>
<dbReference type="SUPFAM" id="SSF103088">
    <property type="entry name" value="OmpA-like"/>
    <property type="match status" value="1"/>
</dbReference>
<name>A0A5Q3QF45_9PSEU</name>
<dbReference type="PANTHER" id="PTHR30329">
    <property type="entry name" value="STATOR ELEMENT OF FLAGELLAR MOTOR COMPLEX"/>
    <property type="match status" value="1"/>
</dbReference>
<keyword evidence="1" id="KW-0472">Membrane</keyword>
<feature type="domain" description="OmpA-like" evidence="3">
    <location>
        <begin position="80"/>
        <end position="190"/>
    </location>
</feature>
<feature type="compositionally biased region" description="Basic and acidic residues" evidence="2">
    <location>
        <begin position="180"/>
        <end position="190"/>
    </location>
</feature>
<dbReference type="RefSeq" id="WP_154078432.1">
    <property type="nucleotide sequence ID" value="NZ_CP045929.1"/>
</dbReference>
<feature type="region of interest" description="Disordered" evidence="2">
    <location>
        <begin position="164"/>
        <end position="190"/>
    </location>
</feature>
<dbReference type="KEGG" id="sace:GIY23_22265"/>
<feature type="compositionally biased region" description="Gly residues" evidence="2">
    <location>
        <begin position="44"/>
        <end position="65"/>
    </location>
</feature>
<evidence type="ECO:0000313" key="5">
    <source>
        <dbReference type="Proteomes" id="UP000371041"/>
    </source>
</evidence>
<dbReference type="Proteomes" id="UP000371041">
    <property type="component" value="Chromosome"/>
</dbReference>
<dbReference type="PANTHER" id="PTHR30329:SF21">
    <property type="entry name" value="LIPOPROTEIN YIAD-RELATED"/>
    <property type="match status" value="1"/>
</dbReference>
<keyword evidence="5" id="KW-1185">Reference proteome</keyword>
<protein>
    <submittedName>
        <fullName evidence="4">OmpA family protein</fullName>
    </submittedName>
</protein>
<feature type="compositionally biased region" description="Gly residues" evidence="2">
    <location>
        <begin position="22"/>
        <end position="36"/>
    </location>
</feature>
<feature type="region of interest" description="Disordered" evidence="2">
    <location>
        <begin position="22"/>
        <end position="104"/>
    </location>
</feature>
<dbReference type="EMBL" id="CP045929">
    <property type="protein sequence ID" value="QGK71864.1"/>
    <property type="molecule type" value="Genomic_DNA"/>
</dbReference>
<dbReference type="Gene3D" id="3.30.1330.60">
    <property type="entry name" value="OmpA-like domain"/>
    <property type="match status" value="1"/>
</dbReference>
<organism evidence="4 5">
    <name type="scientific">Allosaccharopolyspora coralli</name>
    <dbReference type="NCBI Taxonomy" id="2665642"/>
    <lineage>
        <taxon>Bacteria</taxon>
        <taxon>Bacillati</taxon>
        <taxon>Actinomycetota</taxon>
        <taxon>Actinomycetes</taxon>
        <taxon>Pseudonocardiales</taxon>
        <taxon>Pseudonocardiaceae</taxon>
        <taxon>Allosaccharopolyspora</taxon>
    </lineage>
</organism>
<gene>
    <name evidence="4" type="ORF">GIY23_22265</name>
</gene>
<dbReference type="AlphaFoldDB" id="A0A5Q3QF45"/>